<evidence type="ECO:0000256" key="15">
    <source>
        <dbReference type="ARBA" id="ARBA00023136"/>
    </source>
</evidence>
<dbReference type="InterPro" id="IPR008250">
    <property type="entry name" value="ATPase_P-typ_transduc_dom_A_sf"/>
</dbReference>
<dbReference type="Gene3D" id="1.20.1110.10">
    <property type="entry name" value="Calcium-transporting ATPase, transmembrane domain"/>
    <property type="match status" value="4"/>
</dbReference>
<evidence type="ECO:0000256" key="12">
    <source>
        <dbReference type="ARBA" id="ARBA00022989"/>
    </source>
</evidence>
<keyword evidence="19" id="KW-1185">Reference proteome</keyword>
<dbReference type="InterPro" id="IPR023214">
    <property type="entry name" value="HAD_sf"/>
</dbReference>
<keyword evidence="15 16" id="KW-0472">Membrane</keyword>
<dbReference type="PANTHER" id="PTHR24093">
    <property type="entry name" value="CATION TRANSPORTING ATPASE"/>
    <property type="match status" value="1"/>
</dbReference>
<dbReference type="Gene3D" id="3.40.50.1000">
    <property type="entry name" value="HAD superfamily/HAD-like"/>
    <property type="match status" value="2"/>
</dbReference>
<dbReference type="InterPro" id="IPR006068">
    <property type="entry name" value="ATPase_P-typ_cation-transptr_C"/>
</dbReference>
<name>A0A158PLC5_ANGCS</name>
<dbReference type="PRINTS" id="PR00120">
    <property type="entry name" value="HATPASE"/>
</dbReference>
<evidence type="ECO:0000256" key="4">
    <source>
        <dbReference type="ARBA" id="ARBA00022692"/>
    </source>
</evidence>
<evidence type="ECO:0000256" key="14">
    <source>
        <dbReference type="ARBA" id="ARBA00023065"/>
    </source>
</evidence>
<dbReference type="InterPro" id="IPR036412">
    <property type="entry name" value="HAD-like_sf"/>
</dbReference>
<dbReference type="CDD" id="cd02081">
    <property type="entry name" value="P-type_ATPase_Ca_PMCA-like"/>
    <property type="match status" value="1"/>
</dbReference>
<evidence type="ECO:0000313" key="18">
    <source>
        <dbReference type="EMBL" id="VDM62776.1"/>
    </source>
</evidence>
<dbReference type="InterPro" id="IPR018303">
    <property type="entry name" value="ATPase_P-typ_P_site"/>
</dbReference>
<dbReference type="NCBIfam" id="TIGR01494">
    <property type="entry name" value="ATPase_P-type"/>
    <property type="match status" value="2"/>
</dbReference>
<dbReference type="PANTHER" id="PTHR24093:SF451">
    <property type="entry name" value="CALCIUM-TRANSPORTING ATPASE"/>
    <property type="match status" value="1"/>
</dbReference>
<dbReference type="FunFam" id="2.70.150.10:FF:000001">
    <property type="entry name" value="Calcium-transporting ATPase"/>
    <property type="match status" value="1"/>
</dbReference>
<evidence type="ECO:0000256" key="6">
    <source>
        <dbReference type="ARBA" id="ARBA00022741"/>
    </source>
</evidence>
<dbReference type="OMA" id="QLAVTFM"/>
<feature type="domain" description="Cation-transporting P-type ATPase N-terminal" evidence="17">
    <location>
        <begin position="32"/>
        <end position="106"/>
    </location>
</feature>
<accession>A0A158PLC5</accession>
<dbReference type="OrthoDB" id="116380at2759"/>
<evidence type="ECO:0000256" key="9">
    <source>
        <dbReference type="ARBA" id="ARBA00022840"/>
    </source>
</evidence>
<dbReference type="GO" id="GO:0006825">
    <property type="term" value="P:copper ion transport"/>
    <property type="evidence" value="ECO:0007669"/>
    <property type="project" value="UniProtKB-KW"/>
</dbReference>
<dbReference type="Gene3D" id="3.40.1110.10">
    <property type="entry name" value="Calcium-transporting ATPase, cytoplasmic domain N"/>
    <property type="match status" value="1"/>
</dbReference>
<proteinExistence type="predicted"/>
<evidence type="ECO:0000256" key="1">
    <source>
        <dbReference type="ARBA" id="ARBA00004127"/>
    </source>
</evidence>
<dbReference type="Pfam" id="PF00689">
    <property type="entry name" value="Cation_ATPase_C"/>
    <property type="match status" value="1"/>
</dbReference>
<evidence type="ECO:0000256" key="3">
    <source>
        <dbReference type="ARBA" id="ARBA00022568"/>
    </source>
</evidence>
<keyword evidence="7" id="KW-0187">Copper transport</keyword>
<dbReference type="SUPFAM" id="SSF81660">
    <property type="entry name" value="Metal cation-transporting ATPase, ATP-binding domain N"/>
    <property type="match status" value="1"/>
</dbReference>
<keyword evidence="13" id="KW-0186">Copper</keyword>
<evidence type="ECO:0000256" key="8">
    <source>
        <dbReference type="ARBA" id="ARBA00022837"/>
    </source>
</evidence>
<reference evidence="20" key="1">
    <citation type="submission" date="2016-04" db="UniProtKB">
        <authorList>
            <consortium name="WormBaseParasite"/>
        </authorList>
    </citation>
    <scope>IDENTIFICATION</scope>
</reference>
<keyword evidence="3" id="KW-0109">Calcium transport</keyword>
<dbReference type="SUPFAM" id="SSF81653">
    <property type="entry name" value="Calcium ATPase, transduction domain A"/>
    <property type="match status" value="1"/>
</dbReference>
<dbReference type="AlphaFoldDB" id="A0A158PLC5"/>
<evidence type="ECO:0000256" key="7">
    <source>
        <dbReference type="ARBA" id="ARBA00022796"/>
    </source>
</evidence>
<comment type="subcellular location">
    <subcellularLocation>
        <location evidence="1">Endomembrane system</location>
        <topology evidence="1">Multi-pass membrane protein</topology>
    </subcellularLocation>
</comment>
<feature type="transmembrane region" description="Helical" evidence="16">
    <location>
        <begin position="348"/>
        <end position="372"/>
    </location>
</feature>
<sequence length="931" mass="102722">MPTSDEYGCTLGELRALMELRGSEALEKVNSTYGSVQGLCSKLKTDPINGLSCDPTELQRRRHVFGKNEIPASRSKSFFRLAWEALQDITLIILLVSALVSLGLSFYKPPENVGGGHDDSEKEAGWIEGVAILVAVIVVVLVTALNDWSKEKQFRGLQSKIETEHKFSVIRDGQPIDIVVNELVVGDIARVKYGDLLPADGILIQSNDLKVDESSLTGESDLIRKNFDHDPVLLSGTHAMEGSGRFLITAVGPNSQTGIIMSLLGATKEEKKDEKESKLEINGKGMITPTYLSFLFFSSCIFTIIISGHPSKLSVVNGLPPSENKKEPESVVILEDESKGKSVLQAKLSSSIVAAATVLILIIRHCITHYVVNHESFKTSDLAYFVNFIIIGVTVLVIAVPEGLPLAITLALTYSVKKMMKDNNLVRHLDACETMGNATAICSDKTGTLTTNRMTCVQSYINGGFYKTQAPSYELLDRNTRERLVECVCINSGYSSQVGNKTECALLGFVLDLNQNYEEVRAKHPEETLFKVYTFNSSRKSMMTVIKLANDVFRVYSKGASEIILKRCSYIFGDAGTIQKFNSGRVAELTKNVIEPMASDGLRTIGLAYKDMVPEGTKTEANQVEYSHEIDWDDEEVVRNGMTLIAIMGIQDPVRPEVPAAIERCQRAGITVRMVTGDNINTARSIATACGILKPGTDFLALEGKDFNAKIRDENGKVSQEKLDSIWPRLRVLARAQPSDKYVLVKGIIDSKVSKNREVGIAGTDVAKEASDIILTDDNFTSIVKAVMWGRNVYDSISKFLQFQLTAVQMLWVNLIMDTLASLALATEMPTEDLLERKPYGRTKSLISRTMVKNIIGHAVYQLIVLFGIMFWGDKFIPDTPSGRNAPLGSPPSAHFTIIFNAFVLMTLCNEINARKVHGERNVFKNIFNNF</sequence>
<feature type="transmembrane region" description="Helical" evidence="16">
    <location>
        <begin position="855"/>
        <end position="873"/>
    </location>
</feature>
<dbReference type="GO" id="GO:0046872">
    <property type="term" value="F:metal ion binding"/>
    <property type="evidence" value="ECO:0007669"/>
    <property type="project" value="UniProtKB-KW"/>
</dbReference>
<organism evidence="20">
    <name type="scientific">Angiostrongylus costaricensis</name>
    <name type="common">Nematode worm</name>
    <dbReference type="NCBI Taxonomy" id="334426"/>
    <lineage>
        <taxon>Eukaryota</taxon>
        <taxon>Metazoa</taxon>
        <taxon>Ecdysozoa</taxon>
        <taxon>Nematoda</taxon>
        <taxon>Chromadorea</taxon>
        <taxon>Rhabditida</taxon>
        <taxon>Rhabditina</taxon>
        <taxon>Rhabditomorpha</taxon>
        <taxon>Strongyloidea</taxon>
        <taxon>Metastrongylidae</taxon>
        <taxon>Angiostrongylus</taxon>
    </lineage>
</organism>
<dbReference type="Pfam" id="PF13246">
    <property type="entry name" value="Cation_ATPase"/>
    <property type="match status" value="1"/>
</dbReference>
<dbReference type="FunFam" id="3.40.50.1000:FF:000144">
    <property type="entry name" value="copper-transporting ATPase 1 isoform X2"/>
    <property type="match status" value="1"/>
</dbReference>
<dbReference type="InterPro" id="IPR023298">
    <property type="entry name" value="ATPase_P-typ_TM_dom_sf"/>
</dbReference>
<evidence type="ECO:0000256" key="10">
    <source>
        <dbReference type="ARBA" id="ARBA00022842"/>
    </source>
</evidence>
<keyword evidence="10" id="KW-0460">Magnesium</keyword>
<evidence type="ECO:0000256" key="16">
    <source>
        <dbReference type="SAM" id="Phobius"/>
    </source>
</evidence>
<evidence type="ECO:0000256" key="13">
    <source>
        <dbReference type="ARBA" id="ARBA00023008"/>
    </source>
</evidence>
<dbReference type="Pfam" id="PF00122">
    <property type="entry name" value="E1-E2_ATPase"/>
    <property type="match status" value="1"/>
</dbReference>
<dbReference type="Pfam" id="PF00690">
    <property type="entry name" value="Cation_ATPase_N"/>
    <property type="match status" value="1"/>
</dbReference>
<dbReference type="SUPFAM" id="SSF81665">
    <property type="entry name" value="Calcium ATPase, transmembrane domain M"/>
    <property type="match status" value="1"/>
</dbReference>
<dbReference type="GO" id="GO:0012505">
    <property type="term" value="C:endomembrane system"/>
    <property type="evidence" value="ECO:0007669"/>
    <property type="project" value="UniProtKB-SubCell"/>
</dbReference>
<keyword evidence="6" id="KW-0547">Nucleotide-binding</keyword>
<dbReference type="FunFam" id="3.40.1110.10:FF:000147">
    <property type="entry name" value="Calcium-transporting ATPase"/>
    <property type="match status" value="1"/>
</dbReference>
<dbReference type="PROSITE" id="PS00154">
    <property type="entry name" value="ATPASE_E1_E2"/>
    <property type="match status" value="1"/>
</dbReference>
<dbReference type="InterPro" id="IPR001757">
    <property type="entry name" value="P_typ_ATPase"/>
</dbReference>
<keyword evidence="11" id="KW-1278">Translocase</keyword>
<dbReference type="SUPFAM" id="SSF56784">
    <property type="entry name" value="HAD-like"/>
    <property type="match status" value="1"/>
</dbReference>
<keyword evidence="4 16" id="KW-0812">Transmembrane</keyword>
<keyword evidence="5" id="KW-0479">Metal-binding</keyword>
<keyword evidence="14" id="KW-0406">Ion transport</keyword>
<dbReference type="WBParaSite" id="ACOC_0001119001-mRNA-1">
    <property type="protein sequence ID" value="ACOC_0001119001-mRNA-1"/>
    <property type="gene ID" value="ACOC_0001119001"/>
</dbReference>
<dbReference type="SMART" id="SM00831">
    <property type="entry name" value="Cation_ATPase_N"/>
    <property type="match status" value="1"/>
</dbReference>
<evidence type="ECO:0000313" key="19">
    <source>
        <dbReference type="Proteomes" id="UP000267027"/>
    </source>
</evidence>
<keyword evidence="12 16" id="KW-1133">Transmembrane helix</keyword>
<evidence type="ECO:0000259" key="17">
    <source>
        <dbReference type="SMART" id="SM00831"/>
    </source>
</evidence>
<feature type="transmembrane region" description="Helical" evidence="16">
    <location>
        <begin position="893"/>
        <end position="912"/>
    </location>
</feature>
<dbReference type="Proteomes" id="UP000267027">
    <property type="component" value="Unassembled WGS sequence"/>
</dbReference>
<dbReference type="GO" id="GO:0005886">
    <property type="term" value="C:plasma membrane"/>
    <property type="evidence" value="ECO:0007669"/>
    <property type="project" value="TreeGrafter"/>
</dbReference>
<keyword evidence="8" id="KW-0106">Calcium</keyword>
<protein>
    <submittedName>
        <fullName evidence="20">Cation_ATPase_N domain-containing protein</fullName>
    </submittedName>
</protein>
<dbReference type="GO" id="GO:0005524">
    <property type="term" value="F:ATP binding"/>
    <property type="evidence" value="ECO:0007669"/>
    <property type="project" value="UniProtKB-KW"/>
</dbReference>
<reference evidence="18 19" key="2">
    <citation type="submission" date="2018-11" db="EMBL/GenBank/DDBJ databases">
        <authorList>
            <consortium name="Pathogen Informatics"/>
        </authorList>
    </citation>
    <scope>NUCLEOTIDE SEQUENCE [LARGE SCALE GENOMIC DNA]</scope>
    <source>
        <strain evidence="18 19">Costa Rica</strain>
    </source>
</reference>
<dbReference type="PRINTS" id="PR00119">
    <property type="entry name" value="CATATPASE"/>
</dbReference>
<evidence type="ECO:0000256" key="2">
    <source>
        <dbReference type="ARBA" id="ARBA00022448"/>
    </source>
</evidence>
<keyword evidence="2" id="KW-0813">Transport</keyword>
<evidence type="ECO:0000313" key="20">
    <source>
        <dbReference type="WBParaSite" id="ACOC_0001119001-mRNA-1"/>
    </source>
</evidence>
<dbReference type="InterPro" id="IPR023299">
    <property type="entry name" value="ATPase_P-typ_cyto_dom_N"/>
</dbReference>
<dbReference type="EMBL" id="UYYA01004633">
    <property type="protein sequence ID" value="VDM62776.1"/>
    <property type="molecule type" value="Genomic_DNA"/>
</dbReference>
<dbReference type="InterPro" id="IPR059000">
    <property type="entry name" value="ATPase_P-type_domA"/>
</dbReference>
<dbReference type="GO" id="GO:0051480">
    <property type="term" value="P:regulation of cytosolic calcium ion concentration"/>
    <property type="evidence" value="ECO:0007669"/>
    <property type="project" value="TreeGrafter"/>
</dbReference>
<feature type="transmembrane region" description="Helical" evidence="16">
    <location>
        <begin position="384"/>
        <end position="412"/>
    </location>
</feature>
<keyword evidence="9" id="KW-0067">ATP-binding</keyword>
<dbReference type="GO" id="GO:0005388">
    <property type="term" value="F:P-type calcium transporter activity"/>
    <property type="evidence" value="ECO:0007669"/>
    <property type="project" value="TreeGrafter"/>
</dbReference>
<dbReference type="STRING" id="334426.A0A158PLC5"/>
<feature type="transmembrane region" description="Helical" evidence="16">
    <location>
        <begin position="85"/>
        <end position="106"/>
    </location>
</feature>
<dbReference type="GO" id="GO:0016887">
    <property type="term" value="F:ATP hydrolysis activity"/>
    <property type="evidence" value="ECO:0007669"/>
    <property type="project" value="InterPro"/>
</dbReference>
<evidence type="ECO:0000256" key="11">
    <source>
        <dbReference type="ARBA" id="ARBA00022967"/>
    </source>
</evidence>
<gene>
    <name evidence="18" type="ORF">ACOC_LOCUS11191</name>
</gene>
<dbReference type="FunFam" id="1.20.1110.10:FF:000002">
    <property type="entry name" value="Calcium-transporting ATPase"/>
    <property type="match status" value="1"/>
</dbReference>
<evidence type="ECO:0000256" key="5">
    <source>
        <dbReference type="ARBA" id="ARBA00022723"/>
    </source>
</evidence>
<feature type="transmembrane region" description="Helical" evidence="16">
    <location>
        <begin position="126"/>
        <end position="145"/>
    </location>
</feature>
<dbReference type="Gene3D" id="2.70.150.10">
    <property type="entry name" value="Calcium-transporting ATPase, cytoplasmic transduction domain A"/>
    <property type="match status" value="1"/>
</dbReference>
<dbReference type="InterPro" id="IPR004014">
    <property type="entry name" value="ATPase_P-typ_cation-transptr_N"/>
</dbReference>